<sequence length="104" mass="10909">MLSYRGPADLTLIYGLAPGLGRTAERPCVEVVVSRHTSAAPVSVLVGRSIGVDLLKGFDLTRAVIVLPDGTVFEGPVQGISGSGDYFEIAAVSPAKQRGSYAYR</sequence>
<dbReference type="HOGENOM" id="CLU_2410904_0_0_6"/>
<protein>
    <submittedName>
        <fullName evidence="1">Uncharacterized protein</fullName>
    </submittedName>
</protein>
<proteinExistence type="predicted"/>
<evidence type="ECO:0000313" key="2">
    <source>
        <dbReference type="Proteomes" id="UP000002157"/>
    </source>
</evidence>
<reference evidence="1 2" key="1">
    <citation type="submission" date="2008-01" db="EMBL/GenBank/DDBJ databases">
        <title>Complete sequence of Pseudomonas putida GB-1.</title>
        <authorList>
            <consortium name="US DOE Joint Genome Institute"/>
            <person name="Copeland A."/>
            <person name="Lucas S."/>
            <person name="Lapidus A."/>
            <person name="Barry K."/>
            <person name="Glavina del Rio T."/>
            <person name="Dalin E."/>
            <person name="Tice H."/>
            <person name="Pitluck S."/>
            <person name="Bruce D."/>
            <person name="Goodwin L."/>
            <person name="Chertkov O."/>
            <person name="Brettin T."/>
            <person name="Detter J.C."/>
            <person name="Han C."/>
            <person name="Kuske C.R."/>
            <person name="Schmutz J."/>
            <person name="Larimer F."/>
            <person name="Land M."/>
            <person name="Hauser L."/>
            <person name="Kyrpides N."/>
            <person name="Kim E."/>
            <person name="McCarthy J.K."/>
            <person name="Richardson P."/>
        </authorList>
    </citation>
    <scope>NUCLEOTIDE SEQUENCE [LARGE SCALE GENOMIC DNA]</scope>
    <source>
        <strain evidence="1 2">GB-1</strain>
    </source>
</reference>
<evidence type="ECO:0000313" key="1">
    <source>
        <dbReference type="EMBL" id="ABY97134.1"/>
    </source>
</evidence>
<dbReference type="KEGG" id="ppg:PputGB1_1227"/>
<dbReference type="AlphaFoldDB" id="B0KT16"/>
<dbReference type="Proteomes" id="UP000002157">
    <property type="component" value="Chromosome"/>
</dbReference>
<organism evidence="1 2">
    <name type="scientific">Pseudomonas putida (strain GB-1)</name>
    <dbReference type="NCBI Taxonomy" id="76869"/>
    <lineage>
        <taxon>Bacteria</taxon>
        <taxon>Pseudomonadati</taxon>
        <taxon>Pseudomonadota</taxon>
        <taxon>Gammaproteobacteria</taxon>
        <taxon>Pseudomonadales</taxon>
        <taxon>Pseudomonadaceae</taxon>
        <taxon>Pseudomonas</taxon>
    </lineage>
</organism>
<dbReference type="EMBL" id="CP000926">
    <property type="protein sequence ID" value="ABY97134.1"/>
    <property type="molecule type" value="Genomic_DNA"/>
</dbReference>
<accession>B0KT16</accession>
<dbReference type="RefSeq" id="WP_012270911.1">
    <property type="nucleotide sequence ID" value="NC_010322.1"/>
</dbReference>
<name>B0KT16_PSEPG</name>
<gene>
    <name evidence="1" type="ordered locus">PputGB1_1227</name>
</gene>